<dbReference type="InterPro" id="IPR035919">
    <property type="entry name" value="EAL_sf"/>
</dbReference>
<dbReference type="OrthoDB" id="9793210at2"/>
<reference evidence="2 3" key="1">
    <citation type="journal article" date="2019" name="Environ. Microbiol.">
        <title>Species interactions and distinct microbial communities in high Arctic permafrost affected cryosols are associated with the CH4 and CO2 gas fluxes.</title>
        <authorList>
            <person name="Altshuler I."/>
            <person name="Hamel J."/>
            <person name="Turney S."/>
            <person name="Magnuson E."/>
            <person name="Levesque R."/>
            <person name="Greer C."/>
            <person name="Whyte L.G."/>
        </authorList>
    </citation>
    <scope>NUCLEOTIDE SEQUENCE [LARGE SCALE GENOMIC DNA]</scope>
    <source>
        <strain evidence="2 3">S9.3B</strain>
    </source>
</reference>
<keyword evidence="3" id="KW-1185">Reference proteome</keyword>
<protein>
    <submittedName>
        <fullName evidence="2">EAL domain-containing protein</fullName>
    </submittedName>
</protein>
<dbReference type="CDD" id="cd01948">
    <property type="entry name" value="EAL"/>
    <property type="match status" value="1"/>
</dbReference>
<sequence length="250" mass="26954">MPRDGCGDCSSGLVAPFPFSMAFQPVVDVTTGRVHAYEALVRGPAGEPAAAVLAQVTRANRYAFDQSCRVKAIELASSLGMAASGATLSINFMPGAMYRPENCVRATLAAARRHRFPLNRLQFEVTEGEKVGDPDHLTAIFREYRARGFRVAIDDFGAGYAGLGLLARFQPDVIKLDMDLIRGLDNDRVRRSIVGAVLSVCAELNIAVVAEGVETRAELDALRALGVRLVQGYLFARPAFEQLPPVSTLA</sequence>
<dbReference type="PROSITE" id="PS50883">
    <property type="entry name" value="EAL"/>
    <property type="match status" value="1"/>
</dbReference>
<gene>
    <name evidence="2" type="ORF">EAH89_21705</name>
</gene>
<evidence type="ECO:0000259" key="1">
    <source>
        <dbReference type="PROSITE" id="PS50883"/>
    </source>
</evidence>
<dbReference type="Pfam" id="PF00563">
    <property type="entry name" value="EAL"/>
    <property type="match status" value="1"/>
</dbReference>
<organism evidence="2 3">
    <name type="scientific">Muricoccus nepalensis</name>
    <dbReference type="NCBI Taxonomy" id="1854500"/>
    <lineage>
        <taxon>Bacteria</taxon>
        <taxon>Pseudomonadati</taxon>
        <taxon>Pseudomonadota</taxon>
        <taxon>Alphaproteobacteria</taxon>
        <taxon>Acetobacterales</taxon>
        <taxon>Roseomonadaceae</taxon>
        <taxon>Muricoccus</taxon>
    </lineage>
</organism>
<dbReference type="Gene3D" id="3.20.20.450">
    <property type="entry name" value="EAL domain"/>
    <property type="match status" value="1"/>
</dbReference>
<comment type="caution">
    <text evidence="2">The sequence shown here is derived from an EMBL/GenBank/DDBJ whole genome shotgun (WGS) entry which is preliminary data.</text>
</comment>
<evidence type="ECO:0000313" key="3">
    <source>
        <dbReference type="Proteomes" id="UP000317078"/>
    </source>
</evidence>
<dbReference type="InterPro" id="IPR001633">
    <property type="entry name" value="EAL_dom"/>
</dbReference>
<proteinExistence type="predicted"/>
<dbReference type="PANTHER" id="PTHR33121">
    <property type="entry name" value="CYCLIC DI-GMP PHOSPHODIESTERASE PDEF"/>
    <property type="match status" value="1"/>
</dbReference>
<name>A0A502FJN6_9PROT</name>
<evidence type="ECO:0000313" key="2">
    <source>
        <dbReference type="EMBL" id="TPG49323.1"/>
    </source>
</evidence>
<dbReference type="SUPFAM" id="SSF141868">
    <property type="entry name" value="EAL domain-like"/>
    <property type="match status" value="1"/>
</dbReference>
<dbReference type="InterPro" id="IPR050706">
    <property type="entry name" value="Cyclic-di-GMP_PDE-like"/>
</dbReference>
<dbReference type="PANTHER" id="PTHR33121:SF15">
    <property type="entry name" value="BLUE LIGHT- AND TEMPERATURE-REGULATED ANTIREPRESSOR BLUF"/>
    <property type="match status" value="1"/>
</dbReference>
<dbReference type="GO" id="GO:0071111">
    <property type="term" value="F:cyclic-guanylate-specific phosphodiesterase activity"/>
    <property type="evidence" value="ECO:0007669"/>
    <property type="project" value="InterPro"/>
</dbReference>
<dbReference type="EMBL" id="RCZP01000029">
    <property type="protein sequence ID" value="TPG49323.1"/>
    <property type="molecule type" value="Genomic_DNA"/>
</dbReference>
<dbReference type="AlphaFoldDB" id="A0A502FJN6"/>
<dbReference type="SMART" id="SM00052">
    <property type="entry name" value="EAL"/>
    <property type="match status" value="1"/>
</dbReference>
<accession>A0A502FJN6</accession>
<feature type="domain" description="EAL" evidence="1">
    <location>
        <begin position="2"/>
        <end position="250"/>
    </location>
</feature>
<dbReference type="Proteomes" id="UP000317078">
    <property type="component" value="Unassembled WGS sequence"/>
</dbReference>